<reference evidence="1" key="1">
    <citation type="submission" date="2020-11" db="EMBL/GenBank/DDBJ databases">
        <authorList>
            <consortium name="DOE Joint Genome Institute"/>
            <person name="Ahrendt S."/>
            <person name="Riley R."/>
            <person name="Andreopoulos W."/>
            <person name="LaButti K."/>
            <person name="Pangilinan J."/>
            <person name="Ruiz-duenas F.J."/>
            <person name="Barrasa J.M."/>
            <person name="Sanchez-Garcia M."/>
            <person name="Camarero S."/>
            <person name="Miyauchi S."/>
            <person name="Serrano A."/>
            <person name="Linde D."/>
            <person name="Babiker R."/>
            <person name="Drula E."/>
            <person name="Ayuso-Fernandez I."/>
            <person name="Pacheco R."/>
            <person name="Padilla G."/>
            <person name="Ferreira P."/>
            <person name="Barriuso J."/>
            <person name="Kellner H."/>
            <person name="Castanera R."/>
            <person name="Alfaro M."/>
            <person name="Ramirez L."/>
            <person name="Pisabarro A.G."/>
            <person name="Kuo A."/>
            <person name="Tritt A."/>
            <person name="Lipzen A."/>
            <person name="He G."/>
            <person name="Yan M."/>
            <person name="Ng V."/>
            <person name="Cullen D."/>
            <person name="Martin F."/>
            <person name="Rosso M.-N."/>
            <person name="Henrissat B."/>
            <person name="Hibbett D."/>
            <person name="Martinez A.T."/>
            <person name="Grigoriev I.V."/>
        </authorList>
    </citation>
    <scope>NUCLEOTIDE SEQUENCE</scope>
    <source>
        <strain evidence="1">AH 44721</strain>
    </source>
</reference>
<protein>
    <submittedName>
        <fullName evidence="1">Uncharacterized protein</fullName>
    </submittedName>
</protein>
<evidence type="ECO:0000313" key="2">
    <source>
        <dbReference type="Proteomes" id="UP000724874"/>
    </source>
</evidence>
<dbReference type="Proteomes" id="UP000724874">
    <property type="component" value="Unassembled WGS sequence"/>
</dbReference>
<comment type="caution">
    <text evidence="1">The sequence shown here is derived from an EMBL/GenBank/DDBJ whole genome shotgun (WGS) entry which is preliminary data.</text>
</comment>
<keyword evidence="2" id="KW-1185">Reference proteome</keyword>
<proteinExistence type="predicted"/>
<sequence length="153" mass="17401">MLKLAGTITVTMCTQPQLARSSSNTSHDSDADDGYWVMPAPPPLYKAPVPGMPQRRTPRYVFGWAFTHEDQYPEVVRVSLAWSKIRVMLPKNVRRVAAVRCIRDGEETAASCIYIGTNLSKEQMIRAQDEDFIGRVWDLLDTHVDPDWHVRIS</sequence>
<gene>
    <name evidence="1" type="ORF">CPB84DRAFT_1791783</name>
</gene>
<name>A0A9P5TJ60_GYMJU</name>
<dbReference type="OrthoDB" id="3064502at2759"/>
<dbReference type="AlphaFoldDB" id="A0A9P5TJ60"/>
<dbReference type="EMBL" id="JADNYJ010000131">
    <property type="protein sequence ID" value="KAF8881521.1"/>
    <property type="molecule type" value="Genomic_DNA"/>
</dbReference>
<accession>A0A9P5TJ60</accession>
<evidence type="ECO:0000313" key="1">
    <source>
        <dbReference type="EMBL" id="KAF8881521.1"/>
    </source>
</evidence>
<organism evidence="1 2">
    <name type="scientific">Gymnopilus junonius</name>
    <name type="common">Spectacular rustgill mushroom</name>
    <name type="synonym">Gymnopilus spectabilis subsp. junonius</name>
    <dbReference type="NCBI Taxonomy" id="109634"/>
    <lineage>
        <taxon>Eukaryota</taxon>
        <taxon>Fungi</taxon>
        <taxon>Dikarya</taxon>
        <taxon>Basidiomycota</taxon>
        <taxon>Agaricomycotina</taxon>
        <taxon>Agaricomycetes</taxon>
        <taxon>Agaricomycetidae</taxon>
        <taxon>Agaricales</taxon>
        <taxon>Agaricineae</taxon>
        <taxon>Hymenogastraceae</taxon>
        <taxon>Gymnopilus</taxon>
    </lineage>
</organism>